<sequence>MDGFPRSAKIWLVVAWAALIALPWYGLGGIPRGVPAWPAVVQASAGARGWLIPLILALIPATVAVFGRARPRLLVAAAATAILWTVIEGFAIVHNGWGVAALGPWFADPAPTQPALGWGALVFLVAMLMLIANGLARQGVCRGDVFVTGAILLVVALIALFVIYPALCIFVSAVKDNDGGFAPELFGAKLFGRPIWGIDCLVGGGACGTAWNTVVVATVVGVVTTLLGLAFALLALRTRVPMKPLIGLLSVLPIITPPFVIGLALILLFGRSGAVTIWVADLFHVPRTRWIYGVTGITVAQVLAFTPISFLVMIGVLQGVAPSLEEAAETLRAGRWRTFRTITWPLIRPGLANAFLIAFIESMADFANPLMIGGNFTVLSTDIFFAVVGTTHDQGRAAVLAIVLLTFTLTAFQAQRAWVGRRGYATMGGKGAAGRATELPGGLKALCYGLALPYLALTVAVYGTIMVGGFVESIGRDNTPTLRHLITAFSIEKGIGGWFLSGSAWNSLVTTFEVALIAMPFTAAIGIVVAWLLDRQRFAGRQAFEFLAMMSFAIPGTVIGVSYILAFNVPPLALTGTGTIIAIAFAFRNMPVGIRAGIANLAQIDRSLDEASLTLGARSLRTLVLVLLPLMRPAVTTALVYSFVRAVTAVSAVIFLVTGEYQLATVYIVGRADVGDYGVAIVYSAMLIVLMLLILLIIRLGVGLNRPGARPVRGTASLTPATMVQP</sequence>
<keyword evidence="3" id="KW-1003">Cell membrane</keyword>
<proteinExistence type="inferred from homology"/>
<dbReference type="AlphaFoldDB" id="A0A4Q9VTN5"/>
<dbReference type="RefSeq" id="WP_131307334.1">
    <property type="nucleotide sequence ID" value="NZ_SJFN01000007.1"/>
</dbReference>
<feature type="transmembrane region" description="Helical" evidence="7">
    <location>
        <begin position="677"/>
        <end position="698"/>
    </location>
</feature>
<reference evidence="9 10" key="1">
    <citation type="submission" date="2019-02" db="EMBL/GenBank/DDBJ databases">
        <title>Siculibacillus lacustris gen. nov., sp. nov., a new rosette-forming bacterium isolated from a freshwater crater lake (Lake St. Ana, Romania).</title>
        <authorList>
            <person name="Felfoldi T."/>
            <person name="Marton Z."/>
            <person name="Szabo A."/>
            <person name="Mentes A."/>
            <person name="Boka K."/>
            <person name="Marialigeti K."/>
            <person name="Mathe I."/>
            <person name="Koncz M."/>
            <person name="Schumann P."/>
            <person name="Toth E."/>
        </authorList>
    </citation>
    <scope>NUCLEOTIDE SEQUENCE [LARGE SCALE GENOMIC DNA]</scope>
    <source>
        <strain evidence="9 10">SA-279</strain>
    </source>
</reference>
<feature type="transmembrane region" description="Helical" evidence="7">
    <location>
        <begin position="290"/>
        <end position="321"/>
    </location>
</feature>
<evidence type="ECO:0000259" key="8">
    <source>
        <dbReference type="PROSITE" id="PS50928"/>
    </source>
</evidence>
<dbReference type="InterPro" id="IPR000515">
    <property type="entry name" value="MetI-like"/>
</dbReference>
<dbReference type="SUPFAM" id="SSF161098">
    <property type="entry name" value="MetI-like"/>
    <property type="match status" value="2"/>
</dbReference>
<keyword evidence="2 7" id="KW-0813">Transport</keyword>
<feature type="transmembrane region" description="Helical" evidence="7">
    <location>
        <begin position="571"/>
        <end position="587"/>
    </location>
</feature>
<dbReference type="Pfam" id="PF00528">
    <property type="entry name" value="BPD_transp_1"/>
    <property type="match status" value="2"/>
</dbReference>
<accession>A0A4Q9VTN5</accession>
<feature type="transmembrane region" description="Helical" evidence="7">
    <location>
        <begin position="366"/>
        <end position="385"/>
    </location>
</feature>
<feature type="domain" description="ABC transmembrane type-1" evidence="8">
    <location>
        <begin position="508"/>
        <end position="698"/>
    </location>
</feature>
<evidence type="ECO:0000256" key="6">
    <source>
        <dbReference type="ARBA" id="ARBA00023136"/>
    </source>
</evidence>
<evidence type="ECO:0000256" key="1">
    <source>
        <dbReference type="ARBA" id="ARBA00004651"/>
    </source>
</evidence>
<feature type="transmembrane region" description="Helical" evidence="7">
    <location>
        <begin position="7"/>
        <end position="27"/>
    </location>
</feature>
<gene>
    <name evidence="9" type="ORF">EYW49_06295</name>
</gene>
<evidence type="ECO:0000256" key="3">
    <source>
        <dbReference type="ARBA" id="ARBA00022475"/>
    </source>
</evidence>
<evidence type="ECO:0000256" key="4">
    <source>
        <dbReference type="ARBA" id="ARBA00022692"/>
    </source>
</evidence>
<evidence type="ECO:0000256" key="5">
    <source>
        <dbReference type="ARBA" id="ARBA00022989"/>
    </source>
</evidence>
<feature type="transmembrane region" description="Helical" evidence="7">
    <location>
        <begin position="248"/>
        <end position="270"/>
    </location>
</feature>
<feature type="transmembrane region" description="Helical" evidence="7">
    <location>
        <begin position="145"/>
        <end position="174"/>
    </location>
</feature>
<dbReference type="Gene3D" id="1.10.3720.10">
    <property type="entry name" value="MetI-like"/>
    <property type="match status" value="2"/>
</dbReference>
<dbReference type="EMBL" id="SJFN01000007">
    <property type="protein sequence ID" value="TBW39478.1"/>
    <property type="molecule type" value="Genomic_DNA"/>
</dbReference>
<dbReference type="GO" id="GO:0005886">
    <property type="term" value="C:plasma membrane"/>
    <property type="evidence" value="ECO:0007669"/>
    <property type="project" value="UniProtKB-SubCell"/>
</dbReference>
<feature type="transmembrane region" description="Helical" evidence="7">
    <location>
        <begin position="73"/>
        <end position="95"/>
    </location>
</feature>
<feature type="transmembrane region" description="Helical" evidence="7">
    <location>
        <begin position="546"/>
        <end position="565"/>
    </location>
</feature>
<dbReference type="Proteomes" id="UP000292781">
    <property type="component" value="Unassembled WGS sequence"/>
</dbReference>
<feature type="transmembrane region" description="Helical" evidence="7">
    <location>
        <begin position="512"/>
        <end position="534"/>
    </location>
</feature>
<keyword evidence="10" id="KW-1185">Reference proteome</keyword>
<dbReference type="GO" id="GO:0055085">
    <property type="term" value="P:transmembrane transport"/>
    <property type="evidence" value="ECO:0007669"/>
    <property type="project" value="InterPro"/>
</dbReference>
<feature type="transmembrane region" description="Helical" evidence="7">
    <location>
        <begin position="397"/>
        <end position="414"/>
    </location>
</feature>
<name>A0A4Q9VTN5_9HYPH</name>
<dbReference type="PROSITE" id="PS50928">
    <property type="entry name" value="ABC_TM1"/>
    <property type="match status" value="2"/>
</dbReference>
<comment type="caution">
    <text evidence="9">The sequence shown here is derived from an EMBL/GenBank/DDBJ whole genome shotgun (WGS) entry which is preliminary data.</text>
</comment>
<keyword evidence="5 7" id="KW-1133">Transmembrane helix</keyword>
<dbReference type="PANTHER" id="PTHR30183">
    <property type="entry name" value="MOLYBDENUM TRANSPORT SYSTEM PERMEASE PROTEIN MODB"/>
    <property type="match status" value="1"/>
</dbReference>
<evidence type="ECO:0000256" key="7">
    <source>
        <dbReference type="RuleBase" id="RU363032"/>
    </source>
</evidence>
<feature type="transmembrane region" description="Helical" evidence="7">
    <location>
        <begin position="115"/>
        <end position="133"/>
    </location>
</feature>
<comment type="subcellular location">
    <subcellularLocation>
        <location evidence="1 7">Cell membrane</location>
        <topology evidence="1 7">Multi-pass membrane protein</topology>
    </subcellularLocation>
</comment>
<organism evidence="9 10">
    <name type="scientific">Siculibacillus lacustris</name>
    <dbReference type="NCBI Taxonomy" id="1549641"/>
    <lineage>
        <taxon>Bacteria</taxon>
        <taxon>Pseudomonadati</taxon>
        <taxon>Pseudomonadota</taxon>
        <taxon>Alphaproteobacteria</taxon>
        <taxon>Hyphomicrobiales</taxon>
        <taxon>Ancalomicrobiaceae</taxon>
        <taxon>Siculibacillus</taxon>
    </lineage>
</organism>
<feature type="transmembrane region" description="Helical" evidence="7">
    <location>
        <begin position="214"/>
        <end position="236"/>
    </location>
</feature>
<dbReference type="OrthoDB" id="27542at2"/>
<evidence type="ECO:0000313" key="9">
    <source>
        <dbReference type="EMBL" id="TBW39478.1"/>
    </source>
</evidence>
<comment type="similarity">
    <text evidence="7">Belongs to the binding-protein-dependent transport system permease family.</text>
</comment>
<dbReference type="PANTHER" id="PTHR30183:SF7">
    <property type="entry name" value="FERRIC TRANSPORT SYSTEM PERMEASE PROTEIN FBPB 1-RELATED"/>
    <property type="match status" value="1"/>
</dbReference>
<dbReference type="CDD" id="cd06261">
    <property type="entry name" value="TM_PBP2"/>
    <property type="match status" value="2"/>
</dbReference>
<keyword evidence="4 7" id="KW-0812">Transmembrane</keyword>
<protein>
    <submittedName>
        <fullName evidence="9">Iron ABC transporter permease</fullName>
    </submittedName>
</protein>
<feature type="transmembrane region" description="Helical" evidence="7">
    <location>
        <begin position="451"/>
        <end position="470"/>
    </location>
</feature>
<evidence type="ECO:0000313" key="10">
    <source>
        <dbReference type="Proteomes" id="UP000292781"/>
    </source>
</evidence>
<feature type="transmembrane region" description="Helical" evidence="7">
    <location>
        <begin position="638"/>
        <end position="657"/>
    </location>
</feature>
<keyword evidence="6 7" id="KW-0472">Membrane</keyword>
<dbReference type="InterPro" id="IPR035906">
    <property type="entry name" value="MetI-like_sf"/>
</dbReference>
<feature type="transmembrane region" description="Helical" evidence="7">
    <location>
        <begin position="47"/>
        <end position="66"/>
    </location>
</feature>
<evidence type="ECO:0000256" key="2">
    <source>
        <dbReference type="ARBA" id="ARBA00022448"/>
    </source>
</evidence>
<feature type="domain" description="ABC transmembrane type-1" evidence="8">
    <location>
        <begin position="210"/>
        <end position="415"/>
    </location>
</feature>